<gene>
    <name evidence="1" type="ORF">K040078D81_44180</name>
</gene>
<evidence type="ECO:0000313" key="2">
    <source>
        <dbReference type="Proteomes" id="UP001600943"/>
    </source>
</evidence>
<accession>A0ABQ0BFV1</accession>
<dbReference type="Proteomes" id="UP001600943">
    <property type="component" value="Unassembled WGS sequence"/>
</dbReference>
<name>A0ABQ0BFV1_9FIRM</name>
<comment type="caution">
    <text evidence="1">The sequence shown here is derived from an EMBL/GenBank/DDBJ whole genome shotgun (WGS) entry which is preliminary data.</text>
</comment>
<sequence>MKSGGIFGACILLLFISNFELFNPDFFEEFLIITKAEEDK</sequence>
<dbReference type="EMBL" id="BAABYW010000001">
    <property type="protein sequence ID" value="GAA6410301.1"/>
    <property type="molecule type" value="Genomic_DNA"/>
</dbReference>
<reference evidence="1 2" key="1">
    <citation type="submission" date="2024-04" db="EMBL/GenBank/DDBJ databases">
        <title>Defined microbial consortia suppress multidrug-resistant proinflammatory Enterobacteriaceae via ecological control.</title>
        <authorList>
            <person name="Furuichi M."/>
            <person name="Kawaguchi T."/>
            <person name="Pust M."/>
            <person name="Yasuma K."/>
            <person name="Plichta D."/>
            <person name="Hasegawa N."/>
            <person name="Ohya T."/>
            <person name="Bhattarai S."/>
            <person name="Sasajima S."/>
            <person name="Aoto Y."/>
            <person name="Tuganbaev T."/>
            <person name="Yaginuma M."/>
            <person name="Ueda M."/>
            <person name="Okahashi N."/>
            <person name="Amafuji K."/>
            <person name="Kiridooshi Y."/>
            <person name="Sugita K."/>
            <person name="Strazar M."/>
            <person name="Skelly A."/>
            <person name="Suda W."/>
            <person name="Hattori M."/>
            <person name="Nakamoto N."/>
            <person name="Caballero S."/>
            <person name="Norman J."/>
            <person name="Olle B."/>
            <person name="Tanoue T."/>
            <person name="Arita M."/>
            <person name="Bucci V."/>
            <person name="Atarashi K."/>
            <person name="Xavier R."/>
            <person name="Honda K."/>
        </authorList>
    </citation>
    <scope>NUCLEOTIDE SEQUENCE [LARGE SCALE GENOMIC DNA]</scope>
    <source>
        <strain evidence="2">k04-0078-D8-1</strain>
    </source>
</reference>
<keyword evidence="2" id="KW-1185">Reference proteome</keyword>
<organism evidence="1 2">
    <name type="scientific">Blautia hominis</name>
    <dbReference type="NCBI Taxonomy" id="2025493"/>
    <lineage>
        <taxon>Bacteria</taxon>
        <taxon>Bacillati</taxon>
        <taxon>Bacillota</taxon>
        <taxon>Clostridia</taxon>
        <taxon>Lachnospirales</taxon>
        <taxon>Lachnospiraceae</taxon>
        <taxon>Blautia</taxon>
    </lineage>
</organism>
<evidence type="ECO:0000313" key="1">
    <source>
        <dbReference type="EMBL" id="GAA6410301.1"/>
    </source>
</evidence>
<protein>
    <submittedName>
        <fullName evidence="1">Uncharacterized protein</fullName>
    </submittedName>
</protein>
<proteinExistence type="predicted"/>